<sequence>MKKKEMASQAVDGSNSALQSDDNRSSEMLNEEENAQLSRNMPRQSSRMSALDVNIPVTLTWKDLEIFVKEPNTESYLSRCCVKKADKTEKKPQSDVGNVNEQPREEPAYSSGKTPFPRPTNETGSINSEDAPQTGNRTQNSLSPQNSAQKMAPASDWASAHGGRGWKSSAVEPGDVTNSNIADSANRCPPGMKQIVFGVNGIVKGGTMLAVMGASGAGKSTLMNVLAMRNLKNYTMRGEVRVNGFAVTNEIRNISAYVQQDDLFIGTLTVRETLMFRAYLRLDQRLTAQELSEKVDEVLLEMGLLNCMNAYVGVPGSNKSISGGEAKRLSFACEMLTNPPIMFCDEPTSGLDSFMARTIVRTMQRLVFLHHIVICTIHQPSSEVFALFDKVLLMAGGRVAFMGTSVRAMEFFNTLGHVCPSNYNPADFFILTLAIAPEEEQSSRRRVAVICDAYEKTPEAALMRKPLDQNLTTSDELRSKLFSRSRKYQAGWIKQLGVVLWRSWISLSREVWVVRVRIVTGLLVSFVIGLIFLDLKYDQKGVMNIGGATFSLLLVVSFNNLFSVLHTFPPEIPLFLRDHGSNLYRCDVYYLSKSLAELPMLIMVPALVVSIAYWMIGLEDDVGTFFLAVIYFILAGNVAVAFGHIVATVCADEGVAVALAPPLMTPAMMMGGFFLNSDSIRWYLIWIKYLSWFHYGNELVTVNQWKDVEHIQCDEPGYRYGNVTLHINTCMFRTGQDIIDHLGFSEDDLDFDIAMLFILWIAFRLLAYTFLFLRAKLISQ</sequence>
<proteinExistence type="inferred from homology"/>
<feature type="compositionally biased region" description="Polar residues" evidence="9">
    <location>
        <begin position="35"/>
        <end position="48"/>
    </location>
</feature>
<dbReference type="STRING" id="400727.A0A2T7NT94"/>
<evidence type="ECO:0000256" key="8">
    <source>
        <dbReference type="ARBA" id="ARBA00023136"/>
    </source>
</evidence>
<keyword evidence="7 10" id="KW-1133">Transmembrane helix</keyword>
<dbReference type="InterPro" id="IPR003593">
    <property type="entry name" value="AAA+_ATPase"/>
</dbReference>
<evidence type="ECO:0000313" key="13">
    <source>
        <dbReference type="Proteomes" id="UP000245119"/>
    </source>
</evidence>
<evidence type="ECO:0000256" key="2">
    <source>
        <dbReference type="ARBA" id="ARBA00005814"/>
    </source>
</evidence>
<evidence type="ECO:0000256" key="10">
    <source>
        <dbReference type="SAM" id="Phobius"/>
    </source>
</evidence>
<reference evidence="12 13" key="1">
    <citation type="submission" date="2018-04" db="EMBL/GenBank/DDBJ databases">
        <title>The genome of golden apple snail Pomacea canaliculata provides insight into stress tolerance and invasive adaptation.</title>
        <authorList>
            <person name="Liu C."/>
            <person name="Liu B."/>
            <person name="Ren Y."/>
            <person name="Zhang Y."/>
            <person name="Wang H."/>
            <person name="Li S."/>
            <person name="Jiang F."/>
            <person name="Yin L."/>
            <person name="Zhang G."/>
            <person name="Qian W."/>
            <person name="Fan W."/>
        </authorList>
    </citation>
    <scope>NUCLEOTIDE SEQUENCE [LARGE SCALE GENOMIC DNA]</scope>
    <source>
        <strain evidence="12">SZHN2017</strain>
        <tissue evidence="12">Muscle</tissue>
    </source>
</reference>
<dbReference type="Proteomes" id="UP000245119">
    <property type="component" value="Linkage Group LG9"/>
</dbReference>
<dbReference type="PROSITE" id="PS50893">
    <property type="entry name" value="ABC_TRANSPORTER_2"/>
    <property type="match status" value="1"/>
</dbReference>
<dbReference type="Pfam" id="PF00005">
    <property type="entry name" value="ABC_tran"/>
    <property type="match status" value="1"/>
</dbReference>
<name>A0A2T7NT94_POMCA</name>
<dbReference type="PROSITE" id="PS00211">
    <property type="entry name" value="ABC_TRANSPORTER_1"/>
    <property type="match status" value="1"/>
</dbReference>
<dbReference type="GO" id="GO:0140359">
    <property type="term" value="F:ABC-type transporter activity"/>
    <property type="evidence" value="ECO:0007669"/>
    <property type="project" value="InterPro"/>
</dbReference>
<feature type="region of interest" description="Disordered" evidence="9">
    <location>
        <begin position="85"/>
        <end position="187"/>
    </location>
</feature>
<evidence type="ECO:0000256" key="7">
    <source>
        <dbReference type="ARBA" id="ARBA00022989"/>
    </source>
</evidence>
<dbReference type="SMART" id="SM00382">
    <property type="entry name" value="AAA"/>
    <property type="match status" value="1"/>
</dbReference>
<dbReference type="InterPro" id="IPR003439">
    <property type="entry name" value="ABC_transporter-like_ATP-bd"/>
</dbReference>
<dbReference type="Pfam" id="PF01061">
    <property type="entry name" value="ABC2_membrane"/>
    <property type="match status" value="1"/>
</dbReference>
<evidence type="ECO:0000259" key="11">
    <source>
        <dbReference type="PROSITE" id="PS50893"/>
    </source>
</evidence>
<accession>A0A2T7NT94</accession>
<evidence type="ECO:0000256" key="4">
    <source>
        <dbReference type="ARBA" id="ARBA00022692"/>
    </source>
</evidence>
<evidence type="ECO:0000256" key="1">
    <source>
        <dbReference type="ARBA" id="ARBA00004141"/>
    </source>
</evidence>
<dbReference type="OrthoDB" id="66620at2759"/>
<feature type="region of interest" description="Disordered" evidence="9">
    <location>
        <begin position="1"/>
        <end position="48"/>
    </location>
</feature>
<dbReference type="SUPFAM" id="SSF52540">
    <property type="entry name" value="P-loop containing nucleoside triphosphate hydrolases"/>
    <property type="match status" value="1"/>
</dbReference>
<dbReference type="AlphaFoldDB" id="A0A2T7NT94"/>
<feature type="transmembrane region" description="Helical" evidence="10">
    <location>
        <begin position="545"/>
        <end position="568"/>
    </location>
</feature>
<evidence type="ECO:0000313" key="12">
    <source>
        <dbReference type="EMBL" id="PVD24389.1"/>
    </source>
</evidence>
<keyword evidence="6" id="KW-0067">ATP-binding</keyword>
<dbReference type="GO" id="GO:0005886">
    <property type="term" value="C:plasma membrane"/>
    <property type="evidence" value="ECO:0007669"/>
    <property type="project" value="TreeGrafter"/>
</dbReference>
<comment type="similarity">
    <text evidence="2">Belongs to the ABC transporter superfamily. ABCG family. Eye pigment precursor importer (TC 3.A.1.204) subfamily.</text>
</comment>
<dbReference type="Gene3D" id="3.40.50.300">
    <property type="entry name" value="P-loop containing nucleotide triphosphate hydrolases"/>
    <property type="match status" value="1"/>
</dbReference>
<keyword evidence="3" id="KW-0813">Transport</keyword>
<evidence type="ECO:0000256" key="6">
    <source>
        <dbReference type="ARBA" id="ARBA00022840"/>
    </source>
</evidence>
<dbReference type="CDD" id="cd03213">
    <property type="entry name" value="ABCG_EPDR"/>
    <property type="match status" value="1"/>
</dbReference>
<feature type="compositionally biased region" description="Polar residues" evidence="9">
    <location>
        <begin position="11"/>
        <end position="20"/>
    </location>
</feature>
<feature type="transmembrane region" description="Helical" evidence="10">
    <location>
        <begin position="753"/>
        <end position="773"/>
    </location>
</feature>
<feature type="compositionally biased region" description="Polar residues" evidence="9">
    <location>
        <begin position="120"/>
        <end position="149"/>
    </location>
</feature>
<dbReference type="OMA" id="FMLQFPA"/>
<organism evidence="12 13">
    <name type="scientific">Pomacea canaliculata</name>
    <name type="common">Golden apple snail</name>
    <dbReference type="NCBI Taxonomy" id="400727"/>
    <lineage>
        <taxon>Eukaryota</taxon>
        <taxon>Metazoa</taxon>
        <taxon>Spiralia</taxon>
        <taxon>Lophotrochozoa</taxon>
        <taxon>Mollusca</taxon>
        <taxon>Gastropoda</taxon>
        <taxon>Caenogastropoda</taxon>
        <taxon>Architaenioglossa</taxon>
        <taxon>Ampullarioidea</taxon>
        <taxon>Ampullariidae</taxon>
        <taxon>Pomacea</taxon>
    </lineage>
</organism>
<dbReference type="InterPro" id="IPR043926">
    <property type="entry name" value="ABCG_dom"/>
</dbReference>
<feature type="domain" description="ABC transporter" evidence="11">
    <location>
        <begin position="176"/>
        <end position="421"/>
    </location>
</feature>
<comment type="caution">
    <text evidence="12">The sequence shown here is derived from an EMBL/GenBank/DDBJ whole genome shotgun (WGS) entry which is preliminary data.</text>
</comment>
<dbReference type="GO" id="GO:0016887">
    <property type="term" value="F:ATP hydrolysis activity"/>
    <property type="evidence" value="ECO:0007669"/>
    <property type="project" value="InterPro"/>
</dbReference>
<dbReference type="EMBL" id="PZQS01000009">
    <property type="protein sequence ID" value="PVD24389.1"/>
    <property type="molecule type" value="Genomic_DNA"/>
</dbReference>
<evidence type="ECO:0000256" key="9">
    <source>
        <dbReference type="SAM" id="MobiDB-lite"/>
    </source>
</evidence>
<dbReference type="PANTHER" id="PTHR48041:SF139">
    <property type="entry name" value="PROTEIN SCARLET"/>
    <property type="match status" value="1"/>
</dbReference>
<feature type="transmembrane region" description="Helical" evidence="10">
    <location>
        <begin position="622"/>
        <end position="643"/>
    </location>
</feature>
<dbReference type="InterPro" id="IPR050352">
    <property type="entry name" value="ABCG_transporters"/>
</dbReference>
<keyword evidence="8 10" id="KW-0472">Membrane</keyword>
<protein>
    <recommendedName>
        <fullName evidence="11">ABC transporter domain-containing protein</fullName>
    </recommendedName>
</protein>
<dbReference type="InterPro" id="IPR027417">
    <property type="entry name" value="P-loop_NTPase"/>
</dbReference>
<evidence type="ECO:0000256" key="3">
    <source>
        <dbReference type="ARBA" id="ARBA00022448"/>
    </source>
</evidence>
<keyword evidence="5" id="KW-0547">Nucleotide-binding</keyword>
<dbReference type="PANTHER" id="PTHR48041">
    <property type="entry name" value="ABC TRANSPORTER G FAMILY MEMBER 28"/>
    <property type="match status" value="1"/>
</dbReference>
<feature type="transmembrane region" description="Helical" evidence="10">
    <location>
        <begin position="512"/>
        <end position="533"/>
    </location>
</feature>
<dbReference type="GO" id="GO:0005524">
    <property type="term" value="F:ATP binding"/>
    <property type="evidence" value="ECO:0007669"/>
    <property type="project" value="UniProtKB-KW"/>
</dbReference>
<feature type="transmembrane region" description="Helical" evidence="10">
    <location>
        <begin position="598"/>
        <end position="616"/>
    </location>
</feature>
<evidence type="ECO:0000256" key="5">
    <source>
        <dbReference type="ARBA" id="ARBA00022741"/>
    </source>
</evidence>
<dbReference type="InterPro" id="IPR017871">
    <property type="entry name" value="ABC_transporter-like_CS"/>
</dbReference>
<gene>
    <name evidence="12" type="ORF">C0Q70_14871</name>
</gene>
<keyword evidence="4 10" id="KW-0812">Transmembrane</keyword>
<dbReference type="Pfam" id="PF19055">
    <property type="entry name" value="ABC2_membrane_7"/>
    <property type="match status" value="1"/>
</dbReference>
<dbReference type="InterPro" id="IPR013525">
    <property type="entry name" value="ABC2_TM"/>
</dbReference>
<keyword evidence="13" id="KW-1185">Reference proteome</keyword>
<comment type="subcellular location">
    <subcellularLocation>
        <location evidence="1">Membrane</location>
        <topology evidence="1">Multi-pass membrane protein</topology>
    </subcellularLocation>
</comment>